<dbReference type="AlphaFoldDB" id="A0A099CUR9"/>
<dbReference type="Pfam" id="PF02525">
    <property type="entry name" value="Flavodoxin_2"/>
    <property type="match status" value="1"/>
</dbReference>
<dbReference type="EMBL" id="JACHET010000001">
    <property type="protein sequence ID" value="MBB6183135.1"/>
    <property type="molecule type" value="Genomic_DNA"/>
</dbReference>
<dbReference type="Gene3D" id="3.40.50.360">
    <property type="match status" value="1"/>
</dbReference>
<sequence>MNILHLDASALGAHSVSRELTANIVAHLRQAHPDAKVVYRDLVANPIPHWQPVADVSREPSSLGEEILDEFLAADIVVMGAPMYNFGISSQLKAWVDRIAVPGKVFRYTENGPEGLAGDKRVIIASSRGGIYSEGPAAALDFQENYLRGFLGFIGITDIDVVRAEGVAMSPEHKQNALKKARDTIHGLARRTA</sequence>
<protein>
    <recommendedName>
        <fullName evidence="6">FMN dependent NADH:quinone oxidoreductase</fullName>
        <ecNumber evidence="6">1.6.5.-</ecNumber>
    </recommendedName>
    <alternativeName>
        <fullName evidence="6">Azo-dye reductase</fullName>
    </alternativeName>
    <alternativeName>
        <fullName evidence="6">FMN-dependent NADH-azo compound oxidoreductase</fullName>
    </alternativeName>
    <alternativeName>
        <fullName evidence="6">FMN-dependent NADH-azoreductase</fullName>
        <ecNumber evidence="6">1.7.1.17</ecNumber>
    </alternativeName>
</protein>
<dbReference type="EC" id="1.7.1.17" evidence="6"/>
<dbReference type="HOGENOM" id="CLU_088964_0_0_6"/>
<dbReference type="Proteomes" id="UP000560000">
    <property type="component" value="Unassembled WGS sequence"/>
</dbReference>
<evidence type="ECO:0000259" key="7">
    <source>
        <dbReference type="Pfam" id="PF02525"/>
    </source>
</evidence>
<dbReference type="Proteomes" id="UP000029708">
    <property type="component" value="Unassembled WGS sequence"/>
</dbReference>
<comment type="catalytic activity">
    <reaction evidence="5">
        <text>N,N-dimethyl-1,4-phenylenediamine + anthranilate + 2 NAD(+) = 2-(4-dimethylaminophenyl)diazenylbenzoate + 2 NADH + 2 H(+)</text>
        <dbReference type="Rhea" id="RHEA:55872"/>
        <dbReference type="ChEBI" id="CHEBI:15378"/>
        <dbReference type="ChEBI" id="CHEBI:15783"/>
        <dbReference type="ChEBI" id="CHEBI:16567"/>
        <dbReference type="ChEBI" id="CHEBI:57540"/>
        <dbReference type="ChEBI" id="CHEBI:57945"/>
        <dbReference type="ChEBI" id="CHEBI:71579"/>
        <dbReference type="EC" id="1.7.1.17"/>
    </reaction>
    <physiologicalReaction direction="right-to-left" evidence="5">
        <dbReference type="Rhea" id="RHEA:55874"/>
    </physiologicalReaction>
</comment>
<comment type="function">
    <text evidence="6">Also exhibits azoreductase activity. Catalyzes the reductive cleavage of the azo bond in aromatic azo compounds to the corresponding amines.</text>
</comment>
<dbReference type="InterPro" id="IPR003680">
    <property type="entry name" value="Flavodoxin_fold"/>
</dbReference>
<evidence type="ECO:0000313" key="11">
    <source>
        <dbReference type="Proteomes" id="UP000560000"/>
    </source>
</evidence>
<dbReference type="EC" id="1.6.5.-" evidence="6"/>
<dbReference type="SUPFAM" id="SSF52218">
    <property type="entry name" value="Flavoproteins"/>
    <property type="match status" value="1"/>
</dbReference>
<accession>A0A099CUR9</accession>
<feature type="binding site" evidence="6">
    <location>
        <begin position="15"/>
        <end position="17"/>
    </location>
    <ligand>
        <name>FMN</name>
        <dbReference type="ChEBI" id="CHEBI:58210"/>
    </ligand>
</feature>
<feature type="binding site" evidence="6">
    <location>
        <begin position="83"/>
        <end position="86"/>
    </location>
    <ligand>
        <name>FMN</name>
        <dbReference type="ChEBI" id="CHEBI:58210"/>
    </ligand>
</feature>
<comment type="caution">
    <text evidence="8">The sequence shown here is derived from an EMBL/GenBank/DDBJ whole genome shotgun (WGS) entry which is preliminary data.</text>
</comment>
<dbReference type="GO" id="GO:0016655">
    <property type="term" value="F:oxidoreductase activity, acting on NAD(P)H, quinone or similar compound as acceptor"/>
    <property type="evidence" value="ECO:0007669"/>
    <property type="project" value="InterPro"/>
</dbReference>
<evidence type="ECO:0000256" key="6">
    <source>
        <dbReference type="HAMAP-Rule" id="MF_01216"/>
    </source>
</evidence>
<dbReference type="InterPro" id="IPR050104">
    <property type="entry name" value="FMN-dep_NADH:Q_OxRdtase_AzoR1"/>
</dbReference>
<dbReference type="STRING" id="1543381.LF63_0108665"/>
<comment type="catalytic activity">
    <reaction evidence="6">
        <text>2 a quinone + NADH + H(+) = 2 a 1,4-benzosemiquinone + NAD(+)</text>
        <dbReference type="Rhea" id="RHEA:65952"/>
        <dbReference type="ChEBI" id="CHEBI:15378"/>
        <dbReference type="ChEBI" id="CHEBI:57540"/>
        <dbReference type="ChEBI" id="CHEBI:57945"/>
        <dbReference type="ChEBI" id="CHEBI:132124"/>
        <dbReference type="ChEBI" id="CHEBI:134225"/>
    </reaction>
</comment>
<keyword evidence="4 6" id="KW-0520">NAD</keyword>
<name>A0A099CUR9_9GAMM</name>
<comment type="similarity">
    <text evidence="6">Belongs to the azoreductase type 1 family.</text>
</comment>
<evidence type="ECO:0000256" key="1">
    <source>
        <dbReference type="ARBA" id="ARBA00022630"/>
    </source>
</evidence>
<comment type="subunit">
    <text evidence="6">Homodimer.</text>
</comment>
<dbReference type="HAMAP" id="MF_01216">
    <property type="entry name" value="Azoreductase_type1"/>
    <property type="match status" value="1"/>
</dbReference>
<evidence type="ECO:0000313" key="9">
    <source>
        <dbReference type="EMBL" id="MBB6183135.1"/>
    </source>
</evidence>
<evidence type="ECO:0000313" key="10">
    <source>
        <dbReference type="Proteomes" id="UP000029708"/>
    </source>
</evidence>
<reference evidence="8 10" key="1">
    <citation type="submission" date="2014-09" db="EMBL/GenBank/DDBJ databases">
        <title>Xanthomonadaceae 3.5X direct submission.</title>
        <authorList>
            <person name="Fang T."/>
            <person name="Wang H."/>
        </authorList>
    </citation>
    <scope>NUCLEOTIDE SEQUENCE [LARGE SCALE GENOMIC DNA]</scope>
    <source>
        <strain evidence="8 10">3.5X</strain>
    </source>
</reference>
<keyword evidence="2 6" id="KW-0288">FMN</keyword>
<keyword evidence="10" id="KW-1185">Reference proteome</keyword>
<dbReference type="OrthoDB" id="9787136at2"/>
<dbReference type="GO" id="GO:0009055">
    <property type="term" value="F:electron transfer activity"/>
    <property type="evidence" value="ECO:0007669"/>
    <property type="project" value="UniProtKB-UniRule"/>
</dbReference>
<evidence type="ECO:0000256" key="2">
    <source>
        <dbReference type="ARBA" id="ARBA00022643"/>
    </source>
</evidence>
<keyword evidence="1 6" id="KW-0285">Flavoprotein</keyword>
<evidence type="ECO:0000256" key="5">
    <source>
        <dbReference type="ARBA" id="ARBA00048542"/>
    </source>
</evidence>
<dbReference type="RefSeq" id="WP_043101058.1">
    <property type="nucleotide sequence ID" value="NZ_JACHET010000001.1"/>
</dbReference>
<dbReference type="GO" id="GO:0016652">
    <property type="term" value="F:oxidoreductase activity, acting on NAD(P)H as acceptor"/>
    <property type="evidence" value="ECO:0007669"/>
    <property type="project" value="UniProtKB-UniRule"/>
</dbReference>
<feature type="binding site" evidence="6">
    <location>
        <begin position="127"/>
        <end position="130"/>
    </location>
    <ligand>
        <name>FMN</name>
        <dbReference type="ChEBI" id="CHEBI:58210"/>
    </ligand>
</feature>
<feature type="domain" description="Flavodoxin-like fold" evidence="7">
    <location>
        <begin position="1"/>
        <end position="185"/>
    </location>
</feature>
<comment type="cofactor">
    <cofactor evidence="6">
        <name>FMN</name>
        <dbReference type="ChEBI" id="CHEBI:58210"/>
    </cofactor>
    <text evidence="6">Binds 1 FMN per subunit.</text>
</comment>
<keyword evidence="3 6" id="KW-0560">Oxidoreductase</keyword>
<dbReference type="InterPro" id="IPR029039">
    <property type="entry name" value="Flavoprotein-like_sf"/>
</dbReference>
<comment type="function">
    <text evidence="6">Quinone reductase that provides resistance to thiol-specific stress caused by electrophilic quinones.</text>
</comment>
<feature type="binding site" evidence="6">
    <location>
        <position position="9"/>
    </location>
    <ligand>
        <name>FMN</name>
        <dbReference type="ChEBI" id="CHEBI:58210"/>
    </ligand>
</feature>
<evidence type="ECO:0000256" key="3">
    <source>
        <dbReference type="ARBA" id="ARBA00023002"/>
    </source>
</evidence>
<dbReference type="InterPro" id="IPR023048">
    <property type="entry name" value="NADH:quinone_OxRdtase_FMN_depd"/>
</dbReference>
<reference evidence="9 11" key="2">
    <citation type="submission" date="2020-08" db="EMBL/GenBank/DDBJ databases">
        <title>Genomic Encyclopedia of Type Strains, Phase IV (KMG-IV): sequencing the most valuable type-strain genomes for metagenomic binning, comparative biology and taxonomic classification.</title>
        <authorList>
            <person name="Goeker M."/>
        </authorList>
    </citation>
    <scope>NUCLEOTIDE SEQUENCE [LARGE SCALE GENOMIC DNA]</scope>
    <source>
        <strain evidence="9 11">DSM 107085</strain>
    </source>
</reference>
<dbReference type="EMBL" id="JROI01000011">
    <property type="protein sequence ID" value="KGI77426.1"/>
    <property type="molecule type" value="Genomic_DNA"/>
</dbReference>
<organism evidence="8 10">
    <name type="scientific">Oleiagrimonas soli</name>
    <dbReference type="NCBI Taxonomy" id="1543381"/>
    <lineage>
        <taxon>Bacteria</taxon>
        <taxon>Pseudomonadati</taxon>
        <taxon>Pseudomonadota</taxon>
        <taxon>Gammaproteobacteria</taxon>
        <taxon>Lysobacterales</taxon>
        <taxon>Rhodanobacteraceae</taxon>
        <taxon>Oleiagrimonas</taxon>
    </lineage>
</organism>
<evidence type="ECO:0000256" key="4">
    <source>
        <dbReference type="ARBA" id="ARBA00023027"/>
    </source>
</evidence>
<dbReference type="PANTHER" id="PTHR43741:SF4">
    <property type="entry name" value="FMN-DEPENDENT NADH:QUINONE OXIDOREDUCTASE"/>
    <property type="match status" value="1"/>
</dbReference>
<dbReference type="GO" id="GO:0010181">
    <property type="term" value="F:FMN binding"/>
    <property type="evidence" value="ECO:0007669"/>
    <property type="project" value="UniProtKB-UniRule"/>
</dbReference>
<gene>
    <name evidence="6" type="primary">azoR</name>
    <name evidence="9" type="ORF">HNQ86_000480</name>
    <name evidence="8" type="ORF">LF63_0108665</name>
</gene>
<dbReference type="PANTHER" id="PTHR43741">
    <property type="entry name" value="FMN-DEPENDENT NADH-AZOREDUCTASE 1"/>
    <property type="match status" value="1"/>
</dbReference>
<evidence type="ECO:0000313" key="8">
    <source>
        <dbReference type="EMBL" id="KGI77426.1"/>
    </source>
</evidence>
<proteinExistence type="inferred from homology"/>